<feature type="region of interest" description="Disordered" evidence="1">
    <location>
        <begin position="127"/>
        <end position="163"/>
    </location>
</feature>
<accession>A0A3L7ITD4</accession>
<keyword evidence="4" id="KW-1185">Reference proteome</keyword>
<comment type="caution">
    <text evidence="3">The sequence shown here is derived from an EMBL/GenBank/DDBJ whole genome shotgun (WGS) entry which is preliminary data.</text>
</comment>
<dbReference type="OrthoDB" id="5177627at2"/>
<evidence type="ECO:0000256" key="1">
    <source>
        <dbReference type="SAM" id="MobiDB-lite"/>
    </source>
</evidence>
<feature type="compositionally biased region" description="Pro residues" evidence="1">
    <location>
        <begin position="554"/>
        <end position="571"/>
    </location>
</feature>
<dbReference type="AlphaFoldDB" id="A0A3L7ITD4"/>
<sequence>MAHVSEQIRRIAQDMCDRIASLESHSSSLGSNATGPGAVPPLSLLVDRATDADLEHLLREASRLRSEADAVVAATAGVVAKRSVRDLGYSGLAKRNGDHNAVDMVQRLTGSTRVEAARQVKLGEAMGEADAATHPTGNSTDLLHEPETGSSIEPSRPTPEAPWHEPLTRAVRNRLLKPEAVTIIMRGLGEPNERVSVEDLRLSAEQILDDAAGVNADELGRRARLIRDQIDPVGVRLRWDQHFENRKWRFSRSAEGVRTAWVEFDDESAAFIDQLVGVGMRPRRGGPRMVDPAEAERAKQLLDDPRSNDQLVFDLIMATLKAGVEADPTVAFGSRQPGVRIVITEEQFHRRDADGRLTGTGFNEDTGEAIPGNIIERNICTSGTRLVTVDEHNNPLDVGREERCFTTKQRVGLAIRDGGCVFEDCTKPPSYTEAHHINEWAADNGLTDIADGVLLCHEDHLLVHNNGWKIIREGSNYFAIPPASVDPEQKPRPIRSKSTLKQPPPKALQARAAENRQTPPDPAGAAGPPVDPTTVPEKPPSGEAMEAEELITRTPPPLPPRQAPGSPPGPSAPSGSSRPANRGRSPESEPHGRRRESNYRVLDSWYVPPEKPSP</sequence>
<dbReference type="RefSeq" id="WP_121660363.1">
    <property type="nucleotide sequence ID" value="NZ_BMEK01000003.1"/>
</dbReference>
<protein>
    <submittedName>
        <fullName evidence="3">DUF222 domain-containing protein</fullName>
    </submittedName>
</protein>
<evidence type="ECO:0000313" key="4">
    <source>
        <dbReference type="Proteomes" id="UP000282460"/>
    </source>
</evidence>
<gene>
    <name evidence="3" type="ORF">D9V28_13960</name>
</gene>
<feature type="region of interest" description="Disordered" evidence="1">
    <location>
        <begin position="482"/>
        <end position="614"/>
    </location>
</feature>
<dbReference type="EMBL" id="RCWJ01000004">
    <property type="protein sequence ID" value="RLQ81453.1"/>
    <property type="molecule type" value="Genomic_DNA"/>
</dbReference>
<name>A0A3L7ITD4_9MICO</name>
<feature type="domain" description="HNH nuclease" evidence="2">
    <location>
        <begin position="408"/>
        <end position="461"/>
    </location>
</feature>
<reference evidence="3 4" key="1">
    <citation type="submission" date="2018-10" db="EMBL/GenBank/DDBJ databases">
        <authorList>
            <person name="Li J."/>
        </authorList>
    </citation>
    <scope>NUCLEOTIDE SEQUENCE [LARGE SCALE GENOMIC DNA]</scope>
    <source>
        <strain evidence="3 4">ZD1-4</strain>
    </source>
</reference>
<dbReference type="InterPro" id="IPR003615">
    <property type="entry name" value="HNH_nuc"/>
</dbReference>
<organism evidence="3 4">
    <name type="scientific">Mycetocola zhadangensis</name>
    <dbReference type="NCBI Taxonomy" id="1164595"/>
    <lineage>
        <taxon>Bacteria</taxon>
        <taxon>Bacillati</taxon>
        <taxon>Actinomycetota</taxon>
        <taxon>Actinomycetes</taxon>
        <taxon>Micrococcales</taxon>
        <taxon>Microbacteriaceae</taxon>
        <taxon>Mycetocola</taxon>
    </lineage>
</organism>
<dbReference type="Proteomes" id="UP000282460">
    <property type="component" value="Unassembled WGS sequence"/>
</dbReference>
<dbReference type="SMART" id="SM00507">
    <property type="entry name" value="HNHc"/>
    <property type="match status" value="1"/>
</dbReference>
<proteinExistence type="predicted"/>
<evidence type="ECO:0000259" key="2">
    <source>
        <dbReference type="SMART" id="SM00507"/>
    </source>
</evidence>
<evidence type="ECO:0000313" key="3">
    <source>
        <dbReference type="EMBL" id="RLQ81453.1"/>
    </source>
</evidence>
<feature type="compositionally biased region" description="Low complexity" evidence="1">
    <location>
        <begin position="523"/>
        <end position="534"/>
    </location>
</feature>
<feature type="compositionally biased region" description="Basic and acidic residues" evidence="1">
    <location>
        <begin position="584"/>
        <end position="598"/>
    </location>
</feature>